<comment type="caution">
    <text evidence="2">The sequence shown here is derived from an EMBL/GenBank/DDBJ whole genome shotgun (WGS) entry which is preliminary data.</text>
</comment>
<evidence type="ECO:0000313" key="2">
    <source>
        <dbReference type="EMBL" id="CAF1174406.1"/>
    </source>
</evidence>
<dbReference type="OrthoDB" id="3933935at2759"/>
<dbReference type="Proteomes" id="UP000663877">
    <property type="component" value="Unassembled WGS sequence"/>
</dbReference>
<dbReference type="EMBL" id="CAJNOM010000169">
    <property type="protein sequence ID" value="CAF1174406.1"/>
    <property type="molecule type" value="Genomic_DNA"/>
</dbReference>
<organism evidence="2 3">
    <name type="scientific">Adineta steineri</name>
    <dbReference type="NCBI Taxonomy" id="433720"/>
    <lineage>
        <taxon>Eukaryota</taxon>
        <taxon>Metazoa</taxon>
        <taxon>Spiralia</taxon>
        <taxon>Gnathifera</taxon>
        <taxon>Rotifera</taxon>
        <taxon>Eurotatoria</taxon>
        <taxon>Bdelloidea</taxon>
        <taxon>Adinetida</taxon>
        <taxon>Adinetidae</taxon>
        <taxon>Adineta</taxon>
    </lineage>
</organism>
<evidence type="ECO:0000313" key="3">
    <source>
        <dbReference type="Proteomes" id="UP000663832"/>
    </source>
</evidence>
<sequence length="205" mass="21937">MPALSSVVLVGGTPTGGWGVTRFGDDENLAVTVPFAISMYGYSTTTPYVNCNGGITLGNCPLGPTNNMLPYTTSCPGPIAAGFWYDFEIQTDSSQSISYGTIGTSPNRNLVFDFKEVPYDVENPLYHFQIVFYENSPGIVRYYYYEVSSTGATATIGVQNDGGSLYQQYSYNQAGSVPAGTSGASVATLILTFNTNTNTYISTIV</sequence>
<proteinExistence type="predicted"/>
<name>A0A814UH72_9BILA</name>
<dbReference type="Proteomes" id="UP000663832">
    <property type="component" value="Unassembled WGS sequence"/>
</dbReference>
<keyword evidence="3" id="KW-1185">Reference proteome</keyword>
<protein>
    <submittedName>
        <fullName evidence="2">Uncharacterized protein</fullName>
    </submittedName>
</protein>
<gene>
    <name evidence="1" type="ORF">BJG266_LOCUS5135</name>
    <name evidence="2" type="ORF">QVE165_LOCUS24308</name>
</gene>
<accession>A0A814UH72</accession>
<reference evidence="2" key="1">
    <citation type="submission" date="2021-02" db="EMBL/GenBank/DDBJ databases">
        <authorList>
            <person name="Nowell W R."/>
        </authorList>
    </citation>
    <scope>NUCLEOTIDE SEQUENCE</scope>
</reference>
<dbReference type="EMBL" id="CAJNOI010000013">
    <property type="protein sequence ID" value="CAF0799766.1"/>
    <property type="molecule type" value="Genomic_DNA"/>
</dbReference>
<evidence type="ECO:0000313" key="1">
    <source>
        <dbReference type="EMBL" id="CAF0799766.1"/>
    </source>
</evidence>
<dbReference type="AlphaFoldDB" id="A0A814UH72"/>